<dbReference type="Proteomes" id="UP000272003">
    <property type="component" value="Chromosome"/>
</dbReference>
<proteinExistence type="predicted"/>
<gene>
    <name evidence="2" type="ORF">D7I45_00235</name>
</gene>
<protein>
    <recommendedName>
        <fullName evidence="1">Regulatory protein YycH domain-containing protein</fullName>
    </recommendedName>
</protein>
<accession>A0A387APW1</accession>
<dbReference type="EMBL" id="CP032626">
    <property type="protein sequence ID" value="AYF92023.1"/>
    <property type="molecule type" value="Genomic_DNA"/>
</dbReference>
<keyword evidence="3" id="KW-1185">Reference proteome</keyword>
<dbReference type="Pfam" id="PF07435">
    <property type="entry name" value="YycH"/>
    <property type="match status" value="1"/>
</dbReference>
<dbReference type="KEGG" id="abom:D7I45_00235"/>
<evidence type="ECO:0000313" key="2">
    <source>
        <dbReference type="EMBL" id="AYF92023.1"/>
    </source>
</evidence>
<dbReference type="CDD" id="cd15787">
    <property type="entry name" value="YycH_N"/>
    <property type="match status" value="1"/>
</dbReference>
<dbReference type="AlphaFoldDB" id="A0A387APW1"/>
<evidence type="ECO:0000313" key="3">
    <source>
        <dbReference type="Proteomes" id="UP000272003"/>
    </source>
</evidence>
<dbReference type="Gene3D" id="3.10.450.310">
    <property type="match status" value="1"/>
</dbReference>
<dbReference type="RefSeq" id="WP_120783797.1">
    <property type="nucleotide sequence ID" value="NZ_CP032626.1"/>
</dbReference>
<evidence type="ECO:0000259" key="1">
    <source>
        <dbReference type="Pfam" id="PF07435"/>
    </source>
</evidence>
<sequence>MKIKYYILPSLLAIAVLISIWLSSSIWTNPAHYQRTQGESNPTTQVDTKPISSVYAPTQVLETKESGKQYMLTNESVNLITAIGQQMHGYKDAQFKQQHSGDKNAYMRVLRMHNSIMLNYPSEINLKIVSDFVNSAFDKLPNVTINRIVIPFNDDNNIYVLGDKNYKIYRIHVKDTNTDGIEGVINKNVRRLPASVKMLSGVPFINFNKGFKMPQYGYLINKTSQNYYVTRLLSDTQDISVKRHRNSTVYNDENSRQISFNNDGEVNYYDSHPGAISTNMTQFLSNSYKNISNIMSSESLANIRYFDYSNKNSMVVYRNYVEGFPIFDQTSYGAVQMKLVDNTSLKYNFSLNNLQIPVPTGRPDVKLENTDQVINKLKARGYQTNKIRDIELGYQWTNTKSSDILITLEPTWFVNYNGKFMNYNQMLLKHA</sequence>
<dbReference type="OrthoDB" id="2382185at2"/>
<feature type="domain" description="Regulatory protein YycH" evidence="1">
    <location>
        <begin position="11"/>
        <end position="421"/>
    </location>
</feature>
<organism evidence="2 3">
    <name type="scientific">Apilactobacillus bombintestini</name>
    <dbReference type="NCBI Taxonomy" id="2419772"/>
    <lineage>
        <taxon>Bacteria</taxon>
        <taxon>Bacillati</taxon>
        <taxon>Bacillota</taxon>
        <taxon>Bacilli</taxon>
        <taxon>Lactobacillales</taxon>
        <taxon>Lactobacillaceae</taxon>
        <taxon>Apilactobacillus</taxon>
    </lineage>
</organism>
<reference evidence="2 3" key="1">
    <citation type="submission" date="2018-09" db="EMBL/GenBank/DDBJ databases">
        <title>Genome sequencing of strain BHWM-4.</title>
        <authorList>
            <person name="Heo J."/>
            <person name="Kim S.-J."/>
            <person name="Kwon S.-W."/>
        </authorList>
    </citation>
    <scope>NUCLEOTIDE SEQUENCE [LARGE SCALE GENOMIC DNA]</scope>
    <source>
        <strain evidence="2 3">BHWM-4</strain>
    </source>
</reference>
<dbReference type="InterPro" id="IPR009996">
    <property type="entry name" value="YycH"/>
</dbReference>
<name>A0A387APW1_9LACO</name>